<dbReference type="AlphaFoldDB" id="A0A7J5YM53"/>
<protein>
    <submittedName>
        <fullName evidence="1">Uncharacterized protein</fullName>
    </submittedName>
</protein>
<dbReference type="EMBL" id="JAAKFY010000010">
    <property type="protein sequence ID" value="KAF3850602.1"/>
    <property type="molecule type" value="Genomic_DNA"/>
</dbReference>
<name>A0A7J5YM53_DISMA</name>
<proteinExistence type="predicted"/>
<comment type="caution">
    <text evidence="1">The sequence shown here is derived from an EMBL/GenBank/DDBJ whole genome shotgun (WGS) entry which is preliminary data.</text>
</comment>
<dbReference type="Proteomes" id="UP000518266">
    <property type="component" value="Unassembled WGS sequence"/>
</dbReference>
<accession>A0A7J5YM53</accession>
<keyword evidence="2" id="KW-1185">Reference proteome</keyword>
<gene>
    <name evidence="1" type="ORF">F7725_012374</name>
</gene>
<reference evidence="1 2" key="1">
    <citation type="submission" date="2020-03" db="EMBL/GenBank/DDBJ databases">
        <title>Dissostichus mawsoni Genome sequencing and assembly.</title>
        <authorList>
            <person name="Park H."/>
        </authorList>
    </citation>
    <scope>NUCLEOTIDE SEQUENCE [LARGE SCALE GENOMIC DNA]</scope>
    <source>
        <strain evidence="1">DM0001</strain>
        <tissue evidence="1">Muscle</tissue>
    </source>
</reference>
<sequence length="182" mass="18980">MTQEEADNLCVAERAGVMQGDKSAIIPGVNICPPKWSGVDFRPAMSFAFTFTESTSLFTRETSPFRQASNSSLKAPPLLPSAGLEAPDPGLETLLPLPPEVVVVEKLALLGSTETGRSGEAGATSIPPAHSLSLSGGTIRAIGGGEPGAAKRELFLGGDCIVLCCCEERRDTAITAAPLRRQ</sequence>
<evidence type="ECO:0000313" key="1">
    <source>
        <dbReference type="EMBL" id="KAF3850602.1"/>
    </source>
</evidence>
<evidence type="ECO:0000313" key="2">
    <source>
        <dbReference type="Proteomes" id="UP000518266"/>
    </source>
</evidence>
<organism evidence="1 2">
    <name type="scientific">Dissostichus mawsoni</name>
    <name type="common">Antarctic cod</name>
    <dbReference type="NCBI Taxonomy" id="36200"/>
    <lineage>
        <taxon>Eukaryota</taxon>
        <taxon>Metazoa</taxon>
        <taxon>Chordata</taxon>
        <taxon>Craniata</taxon>
        <taxon>Vertebrata</taxon>
        <taxon>Euteleostomi</taxon>
        <taxon>Actinopterygii</taxon>
        <taxon>Neopterygii</taxon>
        <taxon>Teleostei</taxon>
        <taxon>Neoteleostei</taxon>
        <taxon>Acanthomorphata</taxon>
        <taxon>Eupercaria</taxon>
        <taxon>Perciformes</taxon>
        <taxon>Notothenioidei</taxon>
        <taxon>Nototheniidae</taxon>
        <taxon>Dissostichus</taxon>
    </lineage>
</organism>